<comment type="caution">
    <text evidence="1">The sequence shown here is derived from an EMBL/GenBank/DDBJ whole genome shotgun (WGS) entry which is preliminary data.</text>
</comment>
<organism evidence="1">
    <name type="scientific">Picea glauca</name>
    <name type="common">White spruce</name>
    <name type="synonym">Pinus glauca</name>
    <dbReference type="NCBI Taxonomy" id="3330"/>
    <lineage>
        <taxon>Eukaryota</taxon>
        <taxon>Viridiplantae</taxon>
        <taxon>Streptophyta</taxon>
        <taxon>Embryophyta</taxon>
        <taxon>Tracheophyta</taxon>
        <taxon>Spermatophyta</taxon>
        <taxon>Pinopsida</taxon>
        <taxon>Pinidae</taxon>
        <taxon>Conifers I</taxon>
        <taxon>Pinales</taxon>
        <taxon>Pinaceae</taxon>
        <taxon>Picea</taxon>
    </lineage>
</organism>
<reference evidence="1" key="1">
    <citation type="journal article" date="2015" name="Genome Biol. Evol.">
        <title>Organellar Genomes of White Spruce (Picea glauca): Assembly and Annotation.</title>
        <authorList>
            <person name="Jackman S.D."/>
            <person name="Warren R.L."/>
            <person name="Gibb E.A."/>
            <person name="Vandervalk B.P."/>
            <person name="Mohamadi H."/>
            <person name="Chu J."/>
            <person name="Raymond A."/>
            <person name="Pleasance S."/>
            <person name="Coope R."/>
            <person name="Wildung M.R."/>
            <person name="Ritland C.E."/>
            <person name="Bousquet J."/>
            <person name="Jones S.J."/>
            <person name="Bohlmann J."/>
            <person name="Birol I."/>
        </authorList>
    </citation>
    <scope>NUCLEOTIDE SEQUENCE [LARGE SCALE GENOMIC DNA]</scope>
    <source>
        <tissue evidence="1">Flushing bud</tissue>
    </source>
</reference>
<accession>A0A117NHN2</accession>
<sequence>MCIYSVVNVDNLKLYEPSILDQEEEQVLPTIEDFAPDAQAELAEYTVLQNKSRTTRQGQHYLWQIGLKGQLPGKAKWYSKEKVEGLRALPH</sequence>
<protein>
    <submittedName>
        <fullName evidence="1">Uncharacterized protein</fullName>
    </submittedName>
</protein>
<dbReference type="EMBL" id="LKAM01000005">
    <property type="protein sequence ID" value="KUM48648.1"/>
    <property type="molecule type" value="Genomic_DNA"/>
</dbReference>
<evidence type="ECO:0000313" key="1">
    <source>
        <dbReference type="EMBL" id="KUM48648.1"/>
    </source>
</evidence>
<dbReference type="AlphaFoldDB" id="A0A117NHN2"/>
<geneLocation type="mitochondrion" evidence="1"/>
<proteinExistence type="predicted"/>
<name>A0A117NHN2_PICGL</name>
<keyword evidence="1" id="KW-0496">Mitochondrion</keyword>
<gene>
    <name evidence="1" type="ORF">ABT39_MTgene4663</name>
</gene>